<accession>A0ABY4CEC3</accession>
<feature type="transmembrane region" description="Helical" evidence="6">
    <location>
        <begin position="32"/>
        <end position="53"/>
    </location>
</feature>
<feature type="transmembrane region" description="Helical" evidence="6">
    <location>
        <begin position="144"/>
        <end position="163"/>
    </location>
</feature>
<evidence type="ECO:0000256" key="2">
    <source>
        <dbReference type="ARBA" id="ARBA00022475"/>
    </source>
</evidence>
<feature type="transmembrane region" description="Helical" evidence="6">
    <location>
        <begin position="273"/>
        <end position="292"/>
    </location>
</feature>
<evidence type="ECO:0000256" key="6">
    <source>
        <dbReference type="SAM" id="Phobius"/>
    </source>
</evidence>
<feature type="transmembrane region" description="Helical" evidence="6">
    <location>
        <begin position="111"/>
        <end position="137"/>
    </location>
</feature>
<keyword evidence="5 6" id="KW-0472">Membrane</keyword>
<keyword evidence="8" id="KW-1185">Reference proteome</keyword>
<comment type="subcellular location">
    <subcellularLocation>
        <location evidence="1">Cell membrane</location>
        <topology evidence="1">Multi-pass membrane protein</topology>
    </subcellularLocation>
</comment>
<name>A0ABY4CEC3_9BACT</name>
<feature type="transmembrane region" description="Helical" evidence="6">
    <location>
        <begin position="197"/>
        <end position="217"/>
    </location>
</feature>
<evidence type="ECO:0000256" key="5">
    <source>
        <dbReference type="ARBA" id="ARBA00023136"/>
    </source>
</evidence>
<protein>
    <submittedName>
        <fullName evidence="7">Flippase-like domain-containing protein</fullName>
    </submittedName>
</protein>
<dbReference type="Proteomes" id="UP000830116">
    <property type="component" value="Chromosome"/>
</dbReference>
<evidence type="ECO:0000256" key="4">
    <source>
        <dbReference type="ARBA" id="ARBA00022989"/>
    </source>
</evidence>
<organism evidence="7 8">
    <name type="scientific">Bdellovibrio reynosensis</name>
    <dbReference type="NCBI Taxonomy" id="2835041"/>
    <lineage>
        <taxon>Bacteria</taxon>
        <taxon>Pseudomonadati</taxon>
        <taxon>Bdellovibrionota</taxon>
        <taxon>Bdellovibrionia</taxon>
        <taxon>Bdellovibrionales</taxon>
        <taxon>Pseudobdellovibrionaceae</taxon>
        <taxon>Bdellovibrio</taxon>
    </lineage>
</organism>
<reference evidence="7" key="1">
    <citation type="submission" date="2022-03" db="EMBL/GenBank/DDBJ databases">
        <title>Genome Identification and Characterization of new species Bdellovibrio reynosense LBG001 sp. nov. from a Mexico soil sample.</title>
        <authorList>
            <person name="Camilli A."/>
            <person name="Ajao Y."/>
            <person name="Guo X."/>
        </authorList>
    </citation>
    <scope>NUCLEOTIDE SEQUENCE</scope>
    <source>
        <strain evidence="7">LBG001</strain>
    </source>
</reference>
<dbReference type="Pfam" id="PF03706">
    <property type="entry name" value="LPG_synthase_TM"/>
    <property type="match status" value="1"/>
</dbReference>
<dbReference type="InterPro" id="IPR022791">
    <property type="entry name" value="L-PG_synthase/AglD"/>
</dbReference>
<keyword evidence="3 6" id="KW-0812">Transmembrane</keyword>
<dbReference type="PANTHER" id="PTHR39087:SF2">
    <property type="entry name" value="UPF0104 MEMBRANE PROTEIN MJ1595"/>
    <property type="match status" value="1"/>
</dbReference>
<keyword evidence="4 6" id="KW-1133">Transmembrane helix</keyword>
<proteinExistence type="predicted"/>
<evidence type="ECO:0000256" key="3">
    <source>
        <dbReference type="ARBA" id="ARBA00022692"/>
    </source>
</evidence>
<dbReference type="PANTHER" id="PTHR39087">
    <property type="entry name" value="UPF0104 MEMBRANE PROTEIN MJ1595"/>
    <property type="match status" value="1"/>
</dbReference>
<gene>
    <name evidence="7" type="ORF">MNR06_04650</name>
</gene>
<evidence type="ECO:0000313" key="7">
    <source>
        <dbReference type="EMBL" id="UOF02237.1"/>
    </source>
</evidence>
<feature type="transmembrane region" description="Helical" evidence="6">
    <location>
        <begin position="74"/>
        <end position="99"/>
    </location>
</feature>
<evidence type="ECO:0000256" key="1">
    <source>
        <dbReference type="ARBA" id="ARBA00004651"/>
    </source>
</evidence>
<dbReference type="EMBL" id="CP093442">
    <property type="protein sequence ID" value="UOF02237.1"/>
    <property type="molecule type" value="Genomic_DNA"/>
</dbReference>
<keyword evidence="2" id="KW-1003">Cell membrane</keyword>
<evidence type="ECO:0000313" key="8">
    <source>
        <dbReference type="Proteomes" id="UP000830116"/>
    </source>
</evidence>
<sequence length="305" mass="34366">MKYIKPILCILLICGLAWFCISRDWTGEFNALKLVGLKSTLALCSVYLIYIFTQAKILQFSLRTKGLDLALEECFSLQVLTLYFNTFIPVSGLGARAVYLKKKHGFDWSNFTSVLITLYALEIYVFSILGVVSLLLLGEIPGRSVFMVIFLTFILGWPVYLVLSRLINLPKLIPIKKLDIVFDGLNFSARNENMRKLLYWTLAQGVVYVLFVYFTIAQLSSSSIIGSTFVASLTDFSFFFKVLPASLGTFDASLVFGLKLINVPSESHYSILLLSRIISLGVVFLFGSVYAFKFFRRTRGEVLNG</sequence>
<dbReference type="RefSeq" id="WP_243539209.1">
    <property type="nucleotide sequence ID" value="NZ_CP093442.1"/>
</dbReference>